<dbReference type="Proteomes" id="UP000644010">
    <property type="component" value="Unassembled WGS sequence"/>
</dbReference>
<reference evidence="2 3" key="1">
    <citation type="submission" date="2020-08" db="EMBL/GenBank/DDBJ databases">
        <title>Genome public.</title>
        <authorList>
            <person name="Liu C."/>
            <person name="Sun Q."/>
        </authorList>
    </citation>
    <scope>NUCLEOTIDE SEQUENCE [LARGE SCALE GENOMIC DNA]</scope>
    <source>
        <strain evidence="2 3">BX2</strain>
    </source>
</reference>
<dbReference type="Pfam" id="PF13149">
    <property type="entry name" value="Mfa_like_1"/>
    <property type="match status" value="1"/>
</dbReference>
<organism evidence="2 3">
    <name type="scientific">Parabacteroides segnis</name>
    <dbReference type="NCBI Taxonomy" id="2763058"/>
    <lineage>
        <taxon>Bacteria</taxon>
        <taxon>Pseudomonadati</taxon>
        <taxon>Bacteroidota</taxon>
        <taxon>Bacteroidia</taxon>
        <taxon>Bacteroidales</taxon>
        <taxon>Tannerellaceae</taxon>
        <taxon>Parabacteroides</taxon>
    </lineage>
</organism>
<feature type="signal peptide" evidence="1">
    <location>
        <begin position="1"/>
        <end position="19"/>
    </location>
</feature>
<keyword evidence="1" id="KW-0732">Signal</keyword>
<dbReference type="PROSITE" id="PS51257">
    <property type="entry name" value="PROKAR_LIPOPROTEIN"/>
    <property type="match status" value="1"/>
</dbReference>
<evidence type="ECO:0000256" key="1">
    <source>
        <dbReference type="SAM" id="SignalP"/>
    </source>
</evidence>
<proteinExistence type="predicted"/>
<keyword evidence="3" id="KW-1185">Reference proteome</keyword>
<gene>
    <name evidence="2" type="ORF">H8S77_05215</name>
</gene>
<comment type="caution">
    <text evidence="2">The sequence shown here is derived from an EMBL/GenBank/DDBJ whole genome shotgun (WGS) entry which is preliminary data.</text>
</comment>
<protein>
    <submittedName>
        <fullName evidence="2">Fimbrillin family protein</fullName>
    </submittedName>
</protein>
<dbReference type="InterPro" id="IPR025049">
    <property type="entry name" value="Mfa-like_1"/>
</dbReference>
<name>A0ABR7DXQ8_9BACT</name>
<evidence type="ECO:0000313" key="3">
    <source>
        <dbReference type="Proteomes" id="UP000644010"/>
    </source>
</evidence>
<accession>A0ABR7DXQ8</accession>
<dbReference type="EMBL" id="JACOOI010000004">
    <property type="protein sequence ID" value="MBC5642281.1"/>
    <property type="molecule type" value="Genomic_DNA"/>
</dbReference>
<dbReference type="RefSeq" id="WP_186958554.1">
    <property type="nucleotide sequence ID" value="NZ_JACOOI010000004.1"/>
</dbReference>
<sequence>MKTLVLSMISIAATIAAMTACTSEGDPIDNIDNGQPVEIQLNAGIVATTKAAVPSTLTADLDVMFIRATDAASADWTTATPLFAKIAKDSPNGITFYTTNDRDIKSKQYYNTSETLPSWLAGYYIDNLENTSTDKNKIKFTITGNEDILATKGLSGTKKVAFQSFTFNHLLSQVEITLKGDAAAQANYGEISKVELTNLATGLELTLSENAPVIAANGSETSTIEIFNNTSTGVNITADGNTLTNIPMIYKTGTTLNLNVYLKNDQSTPIPVTATITDGLESGKKHAITLNFKEKITATASITAWDENGHTGSGEVD</sequence>
<feature type="chain" id="PRO_5046855194" evidence="1">
    <location>
        <begin position="20"/>
        <end position="317"/>
    </location>
</feature>
<evidence type="ECO:0000313" key="2">
    <source>
        <dbReference type="EMBL" id="MBC5642281.1"/>
    </source>
</evidence>